<dbReference type="SUPFAM" id="SSF52540">
    <property type="entry name" value="P-loop containing nucleoside triphosphate hydrolases"/>
    <property type="match status" value="1"/>
</dbReference>
<reference evidence="6 8" key="1">
    <citation type="journal article" date="2019" name="Microbiol. Resour. Announc.">
        <title>The Genome Sequence of the Halobacterium salinarum Type Strain Is Closely Related to That of Laboratory Strains NRC-1 and R1.</title>
        <authorList>
            <person name="Pfeiffer F."/>
            <person name="Marchfelder A."/>
            <person name="Habermann B."/>
            <person name="Dyall-Smith M.L."/>
        </authorList>
    </citation>
    <scope>NUCLEOTIDE SEQUENCE [LARGE SCALE GENOMIC DNA]</scope>
    <source>
        <strain evidence="6">91-R6</strain>
        <strain evidence="8">ATCC 33171 / DSM 3754 / JCM 8978 / NBRC 102687 / NCIMB 764 / 91-R6</strain>
    </source>
</reference>
<feature type="domain" description="ABC transporter" evidence="5">
    <location>
        <begin position="6"/>
        <end position="235"/>
    </location>
</feature>
<name>A0A4D6GRF3_HALS9</name>
<keyword evidence="2" id="KW-0813">Transport</keyword>
<dbReference type="Proteomes" id="UP000296216">
    <property type="component" value="Chromosome"/>
</dbReference>
<reference evidence="7 9" key="2">
    <citation type="submission" date="2019-07" db="EMBL/GenBank/DDBJ databases">
        <title>Genomic Encyclopedia of Archaeal and Bacterial Type Strains, Phase II (KMG-II): from individual species to whole genera.</title>
        <authorList>
            <person name="Goeker M."/>
        </authorList>
    </citation>
    <scope>NUCLEOTIDE SEQUENCE [LARGE SCALE GENOMIC DNA]</scope>
    <source>
        <strain evidence="7 9">DSM 3754</strain>
    </source>
</reference>
<dbReference type="Pfam" id="PF00005">
    <property type="entry name" value="ABC_tran"/>
    <property type="match status" value="1"/>
</dbReference>
<dbReference type="InterPro" id="IPR027417">
    <property type="entry name" value="P-loop_NTPase"/>
</dbReference>
<dbReference type="GeneID" id="68693379"/>
<reference evidence="6" key="3">
    <citation type="journal article" name="MicrobiologyOpen">
        <title>Whole-genome comparison between the type strain of Halobacterium salinarum (DSM 3754(T)) and the laboratory strains R1 and NRC-1.</title>
        <authorList>
            <person name="Pfeiffer F."/>
            <person name="Losensky G."/>
            <person name="Marchfelder A."/>
            <person name="Habermann B."/>
            <person name="Dyall-Smith M."/>
        </authorList>
    </citation>
    <scope>NUCLEOTIDE SEQUENCE</scope>
    <source>
        <strain evidence="6">91-R6</strain>
    </source>
</reference>
<dbReference type="GO" id="GO:0016887">
    <property type="term" value="F:ATP hydrolysis activity"/>
    <property type="evidence" value="ECO:0007669"/>
    <property type="project" value="InterPro"/>
</dbReference>
<dbReference type="InterPro" id="IPR003593">
    <property type="entry name" value="AAA+_ATPase"/>
</dbReference>
<keyword evidence="4 6" id="KW-0067">ATP-binding</keyword>
<sequence>MTDLAIRADGLTKRYGDEAAVDDLDLAVPAGSVYGFLGPNGAGKTTTMRLLTSLTDPTAGTAEVAGVPVTDRAALTPRIGYLPADPPVFDELTGWEQLRHVARLHGLDDGEADTRIESLLERFDLLADADRRIESYSTGMTKKVGVVAAMLHDPDVLFLDEPTSGLDPRAARTVRDTVADLSAGDATVLLSTHVLPVVDELADTIGVIDDGVLVADGDPENLKSTAREGSAADLETVFMEVTADADAPLPDS</sequence>
<dbReference type="PANTHER" id="PTHR43335:SF4">
    <property type="entry name" value="ABC TRANSPORTER, ATP-BINDING PROTEIN"/>
    <property type="match status" value="1"/>
</dbReference>
<dbReference type="GO" id="GO:0005524">
    <property type="term" value="F:ATP binding"/>
    <property type="evidence" value="ECO:0007669"/>
    <property type="project" value="UniProtKB-KW"/>
</dbReference>
<dbReference type="EMBL" id="VRYN01000002">
    <property type="protein sequence ID" value="TYO76667.1"/>
    <property type="molecule type" value="Genomic_DNA"/>
</dbReference>
<organism evidence="6 8">
    <name type="scientific">Halobacterium salinarum (strain ATCC 33171 / DSM 3754 / JCM 8978 / NBRC 102687 / NCIMB 764 / 91-R6)</name>
    <dbReference type="NCBI Taxonomy" id="2597657"/>
    <lineage>
        <taxon>Archaea</taxon>
        <taxon>Methanobacteriati</taxon>
        <taxon>Methanobacteriota</taxon>
        <taxon>Stenosarchaea group</taxon>
        <taxon>Halobacteria</taxon>
        <taxon>Halobacteriales</taxon>
        <taxon>Halobacteriaceae</taxon>
        <taxon>Halobacterium</taxon>
    </lineage>
</organism>
<dbReference type="AlphaFoldDB" id="A0A4D6GRF3"/>
<comment type="similarity">
    <text evidence="1">Belongs to the ABC transporter superfamily.</text>
</comment>
<dbReference type="InterPro" id="IPR003439">
    <property type="entry name" value="ABC_transporter-like_ATP-bd"/>
</dbReference>
<evidence type="ECO:0000256" key="2">
    <source>
        <dbReference type="ARBA" id="ARBA00022448"/>
    </source>
</evidence>
<dbReference type="PROSITE" id="PS50893">
    <property type="entry name" value="ABC_TRANSPORTER_2"/>
    <property type="match status" value="1"/>
</dbReference>
<evidence type="ECO:0000256" key="1">
    <source>
        <dbReference type="ARBA" id="ARBA00005417"/>
    </source>
</evidence>
<dbReference type="EMBL" id="CP038631">
    <property type="protein sequence ID" value="QCC44285.1"/>
    <property type="molecule type" value="Genomic_DNA"/>
</dbReference>
<keyword evidence="3" id="KW-0547">Nucleotide-binding</keyword>
<dbReference type="Proteomes" id="UP000323075">
    <property type="component" value="Unassembled WGS sequence"/>
</dbReference>
<dbReference type="RefSeq" id="WP_010902304.1">
    <property type="nucleotide sequence ID" value="NZ_VRYN01000002.1"/>
</dbReference>
<evidence type="ECO:0000313" key="9">
    <source>
        <dbReference type="Proteomes" id="UP000323075"/>
    </source>
</evidence>
<evidence type="ECO:0000313" key="7">
    <source>
        <dbReference type="EMBL" id="TYO76667.1"/>
    </source>
</evidence>
<dbReference type="PANTHER" id="PTHR43335">
    <property type="entry name" value="ABC TRANSPORTER, ATP-BINDING PROTEIN"/>
    <property type="match status" value="1"/>
</dbReference>
<protein>
    <submittedName>
        <fullName evidence="7">ABC-2 type transport system ATP-binding protein</fullName>
    </submittedName>
    <submittedName>
        <fullName evidence="6">ABC-type transport system ATP-binding protein</fullName>
    </submittedName>
</protein>
<evidence type="ECO:0000256" key="4">
    <source>
        <dbReference type="ARBA" id="ARBA00022840"/>
    </source>
</evidence>
<dbReference type="Gene3D" id="3.40.50.300">
    <property type="entry name" value="P-loop containing nucleotide triphosphate hydrolases"/>
    <property type="match status" value="1"/>
</dbReference>
<accession>A0A4D6GRF3</accession>
<proteinExistence type="inferred from homology"/>
<evidence type="ECO:0000313" key="8">
    <source>
        <dbReference type="Proteomes" id="UP000296216"/>
    </source>
</evidence>
<evidence type="ECO:0000259" key="5">
    <source>
        <dbReference type="PROSITE" id="PS50893"/>
    </source>
</evidence>
<evidence type="ECO:0000313" key="6">
    <source>
        <dbReference type="EMBL" id="QCC44285.1"/>
    </source>
</evidence>
<gene>
    <name evidence="7" type="ORF">APQ99_01308</name>
    <name evidence="6" type="ORF">HBSAL_02780</name>
</gene>
<dbReference type="SMART" id="SM00382">
    <property type="entry name" value="AAA"/>
    <property type="match status" value="1"/>
</dbReference>
<evidence type="ECO:0000256" key="3">
    <source>
        <dbReference type="ARBA" id="ARBA00022741"/>
    </source>
</evidence>